<protein>
    <recommendedName>
        <fullName evidence="3">Transposase</fullName>
    </recommendedName>
</protein>
<dbReference type="Proteomes" id="UP001285352">
    <property type="component" value="Unassembled WGS sequence"/>
</dbReference>
<organism evidence="1 2">
    <name type="scientific">Lentzea sokolovensis</name>
    <dbReference type="NCBI Taxonomy" id="3095429"/>
    <lineage>
        <taxon>Bacteria</taxon>
        <taxon>Bacillati</taxon>
        <taxon>Actinomycetota</taxon>
        <taxon>Actinomycetes</taxon>
        <taxon>Pseudonocardiales</taxon>
        <taxon>Pseudonocardiaceae</taxon>
        <taxon>Lentzea</taxon>
    </lineage>
</organism>
<evidence type="ECO:0008006" key="3">
    <source>
        <dbReference type="Google" id="ProtNLM"/>
    </source>
</evidence>
<reference evidence="1 2" key="2">
    <citation type="submission" date="2023-11" db="EMBL/GenBank/DDBJ databases">
        <authorList>
            <person name="Lara A.C."/>
            <person name="Chronakova A."/>
        </authorList>
    </citation>
    <scope>NUCLEOTIDE SEQUENCE [LARGE SCALE GENOMIC DNA]</scope>
    <source>
        <strain evidence="1 2">BCCO 10_0061</strain>
    </source>
</reference>
<name>A0ABU4UP94_9PSEU</name>
<comment type="caution">
    <text evidence="1">The sequence shown here is derived from an EMBL/GenBank/DDBJ whole genome shotgun (WGS) entry which is preliminary data.</text>
</comment>
<sequence>MSCAAGEARQSGGRSLPRGLGLEDIDAIVAHLSGPLDADEVHFDDDASRKWPQDLDAITAAPNRLPAGADPRDQVGQLIGTTQHTKNSRVLSRLVTAQWLYGDPLADPFRTLRQTIATALDHIVTQVHGAGALVLLDRAGAYRKGLH</sequence>
<proteinExistence type="predicted"/>
<dbReference type="EMBL" id="JAXAVU010000001">
    <property type="protein sequence ID" value="MDX8141312.1"/>
    <property type="molecule type" value="Genomic_DNA"/>
</dbReference>
<keyword evidence="2" id="KW-1185">Reference proteome</keyword>
<gene>
    <name evidence="1" type="ORF">SK854_04255</name>
</gene>
<reference evidence="1 2" key="1">
    <citation type="submission" date="2023-11" db="EMBL/GenBank/DDBJ databases">
        <title>Lentzea sokolovensis, sp. nov., Lentzea kristufkii, sp. nov., and Lentzea miocenensis, sp. nov., rare actinobacteria from Sokolov Coal Basin, Miocene lacustrine sediment, Czech Republic.</title>
        <authorList>
            <person name="Lara A."/>
            <person name="Kotroba L."/>
            <person name="Nouioui I."/>
            <person name="Neumann-Schaal M."/>
            <person name="Mast Y."/>
            <person name="Chronakova A."/>
        </authorList>
    </citation>
    <scope>NUCLEOTIDE SEQUENCE [LARGE SCALE GENOMIC DNA]</scope>
    <source>
        <strain evidence="1 2">BCCO 10_0061</strain>
    </source>
</reference>
<evidence type="ECO:0000313" key="2">
    <source>
        <dbReference type="Proteomes" id="UP001285352"/>
    </source>
</evidence>
<dbReference type="RefSeq" id="WP_319973612.1">
    <property type="nucleotide sequence ID" value="NZ_JAXAVU010000001.1"/>
</dbReference>
<accession>A0ABU4UP94</accession>
<evidence type="ECO:0000313" key="1">
    <source>
        <dbReference type="EMBL" id="MDX8141312.1"/>
    </source>
</evidence>